<keyword evidence="3 7" id="KW-0418">Kinase</keyword>
<dbReference type="InterPro" id="IPR008271">
    <property type="entry name" value="Ser/Thr_kinase_AS"/>
</dbReference>
<dbReference type="PANTHER" id="PTHR43289:SF6">
    <property type="entry name" value="SERINE_THREONINE-PROTEIN KINASE NEKL-3"/>
    <property type="match status" value="1"/>
</dbReference>
<dbReference type="InterPro" id="IPR016187">
    <property type="entry name" value="CTDL_fold"/>
</dbReference>
<dbReference type="AlphaFoldDB" id="A0A1G6Y0P4"/>
<keyword evidence="4 5" id="KW-0067">ATP-binding</keyword>
<dbReference type="SUPFAM" id="SSF56436">
    <property type="entry name" value="C-type lectin-like"/>
    <property type="match status" value="1"/>
</dbReference>
<dbReference type="Gene3D" id="3.30.200.20">
    <property type="entry name" value="Phosphorylase Kinase, domain 1"/>
    <property type="match status" value="1"/>
</dbReference>
<dbReference type="GO" id="GO:0004674">
    <property type="term" value="F:protein serine/threonine kinase activity"/>
    <property type="evidence" value="ECO:0007669"/>
    <property type="project" value="UniProtKB-KW"/>
</dbReference>
<evidence type="ECO:0000256" key="3">
    <source>
        <dbReference type="ARBA" id="ARBA00022777"/>
    </source>
</evidence>
<dbReference type="InterPro" id="IPR042095">
    <property type="entry name" value="SUMF_sf"/>
</dbReference>
<dbReference type="STRING" id="265719.SAMN04488509_10880"/>
<dbReference type="PROSITE" id="PS00107">
    <property type="entry name" value="PROTEIN_KINASE_ATP"/>
    <property type="match status" value="1"/>
</dbReference>
<dbReference type="RefSeq" id="WP_091243513.1">
    <property type="nucleotide sequence ID" value="NZ_FNAG01000008.1"/>
</dbReference>
<dbReference type="GO" id="GO:0005524">
    <property type="term" value="F:ATP binding"/>
    <property type="evidence" value="ECO:0007669"/>
    <property type="project" value="UniProtKB-UniRule"/>
</dbReference>
<dbReference type="EMBL" id="FNAG01000008">
    <property type="protein sequence ID" value="SDD84044.1"/>
    <property type="molecule type" value="Genomic_DNA"/>
</dbReference>
<protein>
    <submittedName>
        <fullName evidence="7">Serine/threonine protein kinase</fullName>
    </submittedName>
</protein>
<dbReference type="InterPro" id="IPR005532">
    <property type="entry name" value="SUMF_dom"/>
</dbReference>
<proteinExistence type="predicted"/>
<dbReference type="SUPFAM" id="SSF56112">
    <property type="entry name" value="Protein kinase-like (PK-like)"/>
    <property type="match status" value="1"/>
</dbReference>
<dbReference type="Proteomes" id="UP000199603">
    <property type="component" value="Unassembled WGS sequence"/>
</dbReference>
<keyword evidence="8" id="KW-1185">Reference proteome</keyword>
<feature type="binding site" evidence="5">
    <location>
        <position position="66"/>
    </location>
    <ligand>
        <name>ATP</name>
        <dbReference type="ChEBI" id="CHEBI:30616"/>
    </ligand>
</feature>
<name>A0A1G6Y0P4_9GAMM</name>
<reference evidence="7 8" key="1">
    <citation type="submission" date="2016-10" db="EMBL/GenBank/DDBJ databases">
        <authorList>
            <person name="de Groot N.N."/>
        </authorList>
    </citation>
    <scope>NUCLEOTIDE SEQUENCE [LARGE SCALE GENOMIC DNA]</scope>
    <source>
        <strain evidence="7 8">DSM 16957</strain>
    </source>
</reference>
<dbReference type="CDD" id="cd14014">
    <property type="entry name" value="STKc_PknB_like"/>
    <property type="match status" value="1"/>
</dbReference>
<keyword evidence="2 5" id="KW-0547">Nucleotide-binding</keyword>
<dbReference type="InterPro" id="IPR017441">
    <property type="entry name" value="Protein_kinase_ATP_BS"/>
</dbReference>
<evidence type="ECO:0000256" key="1">
    <source>
        <dbReference type="ARBA" id="ARBA00022679"/>
    </source>
</evidence>
<keyword evidence="1" id="KW-0808">Transferase</keyword>
<dbReference type="Pfam" id="PF03781">
    <property type="entry name" value="FGE-sulfatase"/>
    <property type="match status" value="1"/>
</dbReference>
<dbReference type="Gene3D" id="3.90.1580.10">
    <property type="entry name" value="paralog of FGE (formylglycine-generating enzyme)"/>
    <property type="match status" value="1"/>
</dbReference>
<dbReference type="PROSITE" id="PS50011">
    <property type="entry name" value="PROTEIN_KINASE_DOM"/>
    <property type="match status" value="1"/>
</dbReference>
<gene>
    <name evidence="7" type="ORF">SAMN04488509_10880</name>
</gene>
<keyword evidence="7" id="KW-0723">Serine/threonine-protein kinase</keyword>
<dbReference type="PROSITE" id="PS00108">
    <property type="entry name" value="PROTEIN_KINASE_ST"/>
    <property type="match status" value="1"/>
</dbReference>
<accession>A0A1G6Y0P4</accession>
<evidence type="ECO:0000256" key="5">
    <source>
        <dbReference type="PROSITE-ProRule" id="PRU10141"/>
    </source>
</evidence>
<evidence type="ECO:0000256" key="2">
    <source>
        <dbReference type="ARBA" id="ARBA00022741"/>
    </source>
</evidence>
<dbReference type="PANTHER" id="PTHR43289">
    <property type="entry name" value="MITOGEN-ACTIVATED PROTEIN KINASE KINASE KINASE 20-RELATED"/>
    <property type="match status" value="1"/>
</dbReference>
<evidence type="ECO:0000313" key="8">
    <source>
        <dbReference type="Proteomes" id="UP000199603"/>
    </source>
</evidence>
<sequence>MATPTPTPDLSPDELSELLSAYMPDIPGYRVLRRLGQGGMSYVYLGVQESLDRQVAIKVIAPTALKDEISKLRFEREARTIAKLQHPAIVSIHDVGRTELGLLYYVMPFLPRGHLGQRELTEDEPRLIAILRALLWGLDYAHERGVVHRDIKSENVLFDNVDRPLLTDFGIAMHRGDRSRVTDGGFALGSATHMAPEQARGEKVDGRADLYSIGVLAYDKLIGELPFQAEGPLQMAVRHSVDPIPRLPPHKAHWQAFIDRALAKMPDARFGSAQEMMAALDRIEQARLEAGAPALPPDETITAPRAALPAAPKRAINPLFVASAALVVLVLALVVAWQAWNQRGSTAAVVDAIEAIAEPAATPTRAALPAPESAGSEAPAQAQITPATLPAQTPATALPSAGPVDVEGLPELSAGEPLEAAETADAGIDPAIAALPPVQQALHFAGLQIRQRRLTQPPGANAHESLLRAQALGAEARELSRLGEAWLAAAQPYVEKSFAAGAAEPDRRLHEAALRLAQALSLADSEAWQTLQQAPREWLRERLRAAHTAGDVEALRAARAQAQTLSIAAAALEPEWSRGIVQARVGQRLAGTPAQQLLRLPQGERPGLAGFVEPISRSDYARFVAATGRAAASCKIRSAAFNLRKRRWDAPGFDQAAAEPVVCVSLADAEAYAQWLGQQEGRRYRLPVAQEWQGLPVAAAAEACRTQPATCARPDQVREWSAPCADGCARQPLLGFGRREAEQPEREREAAVDPAHGYDDVGFRLVREVNRAELEQR</sequence>
<dbReference type="OrthoDB" id="9801841at2"/>
<dbReference type="SMART" id="SM00220">
    <property type="entry name" value="S_TKc"/>
    <property type="match status" value="1"/>
</dbReference>
<dbReference type="InterPro" id="IPR000719">
    <property type="entry name" value="Prot_kinase_dom"/>
</dbReference>
<dbReference type="Pfam" id="PF00069">
    <property type="entry name" value="Pkinase"/>
    <property type="match status" value="1"/>
</dbReference>
<feature type="domain" description="Protein kinase" evidence="6">
    <location>
        <begin position="29"/>
        <end position="288"/>
    </location>
</feature>
<dbReference type="Gene3D" id="1.10.510.10">
    <property type="entry name" value="Transferase(Phosphotransferase) domain 1"/>
    <property type="match status" value="1"/>
</dbReference>
<evidence type="ECO:0000313" key="7">
    <source>
        <dbReference type="EMBL" id="SDD84044.1"/>
    </source>
</evidence>
<dbReference type="InterPro" id="IPR011009">
    <property type="entry name" value="Kinase-like_dom_sf"/>
</dbReference>
<evidence type="ECO:0000259" key="6">
    <source>
        <dbReference type="PROSITE" id="PS50011"/>
    </source>
</evidence>
<organism evidence="7 8">
    <name type="scientific">Aquimonas voraii</name>
    <dbReference type="NCBI Taxonomy" id="265719"/>
    <lineage>
        <taxon>Bacteria</taxon>
        <taxon>Pseudomonadati</taxon>
        <taxon>Pseudomonadota</taxon>
        <taxon>Gammaproteobacteria</taxon>
        <taxon>Lysobacterales</taxon>
        <taxon>Lysobacteraceae</taxon>
        <taxon>Aquimonas</taxon>
    </lineage>
</organism>
<evidence type="ECO:0000256" key="4">
    <source>
        <dbReference type="ARBA" id="ARBA00022840"/>
    </source>
</evidence>